<feature type="repeat" description="ANK" evidence="6">
    <location>
        <begin position="750"/>
        <end position="770"/>
    </location>
</feature>
<dbReference type="STRING" id="133381.A0A2T9ZJV2"/>
<dbReference type="InterPro" id="IPR040919">
    <property type="entry name" value="Asparaginase_C"/>
</dbReference>
<dbReference type="SMART" id="SM00248">
    <property type="entry name" value="ANK"/>
    <property type="match status" value="4"/>
</dbReference>
<dbReference type="InterPro" id="IPR036152">
    <property type="entry name" value="Asp/glu_Ase-like_sf"/>
</dbReference>
<dbReference type="PIRSF" id="PIRSF500176">
    <property type="entry name" value="L_ASNase"/>
    <property type="match status" value="1"/>
</dbReference>
<protein>
    <recommendedName>
        <fullName evidence="1">asparaginase</fullName>
        <ecNumber evidence="1">3.5.1.1</ecNumber>
    </recommendedName>
</protein>
<feature type="domain" description="L-asparaginase N-terminal" evidence="9">
    <location>
        <begin position="113"/>
        <end position="371"/>
    </location>
</feature>
<dbReference type="Pfam" id="PF00710">
    <property type="entry name" value="Asparaginase"/>
    <property type="match status" value="1"/>
</dbReference>
<evidence type="ECO:0000256" key="4">
    <source>
        <dbReference type="ARBA" id="ARBA00023043"/>
    </source>
</evidence>
<dbReference type="InterPro" id="IPR006034">
    <property type="entry name" value="Asparaginase/glutaminase-like"/>
</dbReference>
<keyword evidence="12" id="KW-1185">Reference proteome</keyword>
<keyword evidence="2" id="KW-0677">Repeat</keyword>
<evidence type="ECO:0000313" key="11">
    <source>
        <dbReference type="EMBL" id="PVV04893.1"/>
    </source>
</evidence>
<feature type="repeat" description="ANK" evidence="6">
    <location>
        <begin position="650"/>
        <end position="682"/>
    </location>
</feature>
<proteinExistence type="inferred from homology"/>
<evidence type="ECO:0000313" key="12">
    <source>
        <dbReference type="Proteomes" id="UP000245609"/>
    </source>
</evidence>
<evidence type="ECO:0000256" key="3">
    <source>
        <dbReference type="ARBA" id="ARBA00022801"/>
    </source>
</evidence>
<evidence type="ECO:0000256" key="1">
    <source>
        <dbReference type="ARBA" id="ARBA00012920"/>
    </source>
</evidence>
<dbReference type="GO" id="GO:0009066">
    <property type="term" value="P:aspartate family amino acid metabolic process"/>
    <property type="evidence" value="ECO:0007669"/>
    <property type="project" value="UniProtKB-ARBA"/>
</dbReference>
<dbReference type="FunFam" id="3.40.50.40:FF:000001">
    <property type="entry name" value="L-asparaginase 1"/>
    <property type="match status" value="1"/>
</dbReference>
<name>A0A2T9ZJV2_9FUNG</name>
<dbReference type="AlphaFoldDB" id="A0A2T9ZJV2"/>
<keyword evidence="4 6" id="KW-0040">ANK repeat</keyword>
<dbReference type="PRINTS" id="PR00139">
    <property type="entry name" value="ASNGLNASE"/>
</dbReference>
<dbReference type="PROSITE" id="PS50088">
    <property type="entry name" value="ANK_REPEAT"/>
    <property type="match status" value="3"/>
</dbReference>
<comment type="similarity">
    <text evidence="5">In the N-terminal section; belongs to the asparaginase 1 family.</text>
</comment>
<feature type="domain" description="Asparaginase/glutaminase C-terminal" evidence="10">
    <location>
        <begin position="391"/>
        <end position="505"/>
    </location>
</feature>
<reference evidence="11 12" key="1">
    <citation type="journal article" date="2018" name="MBio">
        <title>Comparative Genomics Reveals the Core Gene Toolbox for the Fungus-Insect Symbiosis.</title>
        <authorList>
            <person name="Wang Y."/>
            <person name="Stata M."/>
            <person name="Wang W."/>
            <person name="Stajich J.E."/>
            <person name="White M.M."/>
            <person name="Moncalvo J.M."/>
        </authorList>
    </citation>
    <scope>NUCLEOTIDE SEQUENCE [LARGE SCALE GENOMIC DNA]</scope>
    <source>
        <strain evidence="11 12">SC-DP-2</strain>
    </source>
</reference>
<evidence type="ECO:0000259" key="9">
    <source>
        <dbReference type="Pfam" id="PF00710"/>
    </source>
</evidence>
<dbReference type="NCBIfam" id="TIGR00519">
    <property type="entry name" value="asnASE_I"/>
    <property type="match status" value="1"/>
</dbReference>
<dbReference type="SUPFAM" id="SSF53774">
    <property type="entry name" value="Glutaminase/Asparaginase"/>
    <property type="match status" value="1"/>
</dbReference>
<keyword evidence="3" id="KW-0378">Hydrolase</keyword>
<evidence type="ECO:0000259" key="10">
    <source>
        <dbReference type="Pfam" id="PF17763"/>
    </source>
</evidence>
<evidence type="ECO:0000256" key="6">
    <source>
        <dbReference type="PROSITE-ProRule" id="PRU00023"/>
    </source>
</evidence>
<dbReference type="PROSITE" id="PS51732">
    <property type="entry name" value="ASN_GLN_ASE_3"/>
    <property type="match status" value="1"/>
</dbReference>
<dbReference type="EC" id="3.5.1.1" evidence="1"/>
<evidence type="ECO:0000256" key="5">
    <source>
        <dbReference type="ARBA" id="ARBA00061199"/>
    </source>
</evidence>
<dbReference type="InterPro" id="IPR037152">
    <property type="entry name" value="L-asparaginase_N_sf"/>
</dbReference>
<dbReference type="PROSITE" id="PS00917">
    <property type="entry name" value="ASN_GLN_ASE_2"/>
    <property type="match status" value="1"/>
</dbReference>
<dbReference type="Pfam" id="PF17763">
    <property type="entry name" value="Asparaginase_C"/>
    <property type="match status" value="1"/>
</dbReference>
<dbReference type="InterPro" id="IPR041725">
    <property type="entry name" value="L-asparaginase_I"/>
</dbReference>
<dbReference type="SFLD" id="SFLDS00057">
    <property type="entry name" value="Glutaminase/Asparaginase"/>
    <property type="match status" value="1"/>
</dbReference>
<dbReference type="GO" id="GO:0004067">
    <property type="term" value="F:asparaginase activity"/>
    <property type="evidence" value="ECO:0007669"/>
    <property type="project" value="UniProtKB-UniRule"/>
</dbReference>
<dbReference type="PRINTS" id="PR01415">
    <property type="entry name" value="ANKYRIN"/>
</dbReference>
<dbReference type="InterPro" id="IPR027473">
    <property type="entry name" value="L-asparaginase_C"/>
</dbReference>
<dbReference type="SMART" id="SM00870">
    <property type="entry name" value="Asparaginase"/>
    <property type="match status" value="1"/>
</dbReference>
<dbReference type="FunFam" id="3.40.50.1170:FF:000003">
    <property type="entry name" value="60 kDa lysophospholipase"/>
    <property type="match status" value="1"/>
</dbReference>
<dbReference type="InterPro" id="IPR027474">
    <property type="entry name" value="L-asparaginase_N"/>
</dbReference>
<sequence length="827" mass="92082">MDKAVTNSPTLAPKSNFGAWIHHLEKVTENLRFRSISNDSESQIAISGLGRRVGQLDAGQTENAEYQGTKPDQSPHKTKIVKMADQEKHFSESLAIRNIMEANDFNTTKGVSRVLVIYTGGTIGMMNSDDLGYIPVSGFLENYLMTQLRFHNPSGFDTQPNHNFTHFPSEAQLSSNPPTADIIENTKTNAPSSDTKVPSNDDSSISEDKYSEWLVTPKIINEKRIRYRIKEYQPLLDSCNIDMQDWVKIVTDIKNDYHEYDAFVILHGTDTMAYTASALSFMLQNLGKTVILTGSQVPISEARNDAVENLLGALIIAGHYVIPEVTLYFNNKLFRGNRCSKINSSEFAAFDSPNLPPLATVGVNIDVNWPLIYRPNAISKFSIRKTMDSSVATLRLFPGMTNTTLKAFLSADIKGIILETYGSGNVPILKGKLLEYLSEASSRGVVIVNVTQCTKGNVSELYETSKGLKPAGVVAGADMTSECALTKLSYLLGCGHTPEKCRELMSTPLRGEMTLIRPNQPLILVDSKLHTSSFVQYIAFDVIKNKRNSGSFVFNETDAKKTSNKRQRLEVAEQESSPVSSSEHEYSATSQVHKVTKKESDFSLIERSSIFRSFFPVLLCSAASTNDVRGIKMLDLASENRLETTCYDYSGFTPLHVASRNGNYECVKWLLKNGASVHVLDKNGHTPLFEAVLSRRHDVVELIIEAGAHFSSEESYELIFLLYRSIYKCDLELIKLIVNAGMDMNKTDYEGKTPLHMAVLSGELRIVEYLCKLDNINLIALDKLGNSPIDLSIQIVEKLSKLNFMSDSEELENAKKIYKILQICSDV</sequence>
<dbReference type="PANTHER" id="PTHR11707:SF28">
    <property type="entry name" value="60 KDA LYSOPHOSPHOLIPASE"/>
    <property type="match status" value="1"/>
</dbReference>
<dbReference type="CDD" id="cd08963">
    <property type="entry name" value="L-asparaginase_I"/>
    <property type="match status" value="1"/>
</dbReference>
<organism evidence="11 12">
    <name type="scientific">Smittium megazygosporum</name>
    <dbReference type="NCBI Taxonomy" id="133381"/>
    <lineage>
        <taxon>Eukaryota</taxon>
        <taxon>Fungi</taxon>
        <taxon>Fungi incertae sedis</taxon>
        <taxon>Zoopagomycota</taxon>
        <taxon>Kickxellomycotina</taxon>
        <taxon>Harpellomycetes</taxon>
        <taxon>Harpellales</taxon>
        <taxon>Legeriomycetaceae</taxon>
        <taxon>Smittium</taxon>
    </lineage>
</organism>
<dbReference type="Gene3D" id="3.40.50.40">
    <property type="match status" value="1"/>
</dbReference>
<feature type="compositionally biased region" description="Polar residues" evidence="8">
    <location>
        <begin position="163"/>
        <end position="178"/>
    </location>
</feature>
<dbReference type="EMBL" id="MBFS01000067">
    <property type="protein sequence ID" value="PVV04893.1"/>
    <property type="molecule type" value="Genomic_DNA"/>
</dbReference>
<feature type="region of interest" description="Disordered" evidence="8">
    <location>
        <begin position="563"/>
        <end position="590"/>
    </location>
</feature>
<dbReference type="PIRSF" id="PIRSF001220">
    <property type="entry name" value="L-ASNase_gatD"/>
    <property type="match status" value="1"/>
</dbReference>
<dbReference type="OrthoDB" id="542841at2759"/>
<dbReference type="Pfam" id="PF13637">
    <property type="entry name" value="Ank_4"/>
    <property type="match status" value="1"/>
</dbReference>
<dbReference type="Pfam" id="PF12796">
    <property type="entry name" value="Ank_2"/>
    <property type="match status" value="1"/>
</dbReference>
<comment type="caution">
    <text evidence="11">The sequence shown here is derived from an EMBL/GenBank/DDBJ whole genome shotgun (WGS) entry which is preliminary data.</text>
</comment>
<dbReference type="InterPro" id="IPR006033">
    <property type="entry name" value="AsnA_fam"/>
</dbReference>
<dbReference type="PANTHER" id="PTHR11707">
    <property type="entry name" value="L-ASPARAGINASE"/>
    <property type="match status" value="1"/>
</dbReference>
<feature type="repeat" description="ANK" evidence="6">
    <location>
        <begin position="683"/>
        <end position="715"/>
    </location>
</feature>
<dbReference type="InterPro" id="IPR036770">
    <property type="entry name" value="Ankyrin_rpt-contain_sf"/>
</dbReference>
<dbReference type="Proteomes" id="UP000245609">
    <property type="component" value="Unassembled WGS sequence"/>
</dbReference>
<accession>A0A2T9ZJV2</accession>
<evidence type="ECO:0000256" key="7">
    <source>
        <dbReference type="PROSITE-ProRule" id="PRU10100"/>
    </source>
</evidence>
<feature type="compositionally biased region" description="Polar residues" evidence="8">
    <location>
        <begin position="185"/>
        <end position="203"/>
    </location>
</feature>
<dbReference type="Gene3D" id="3.40.50.1170">
    <property type="entry name" value="L-asparaginase, N-terminal domain"/>
    <property type="match status" value="1"/>
</dbReference>
<dbReference type="InterPro" id="IPR027475">
    <property type="entry name" value="Asparaginase/glutaminase_AS2"/>
</dbReference>
<gene>
    <name evidence="11" type="ORF">BB560_000596</name>
</gene>
<dbReference type="PROSITE" id="PS50297">
    <property type="entry name" value="ANK_REP_REGION"/>
    <property type="match status" value="3"/>
</dbReference>
<dbReference type="Gene3D" id="1.25.40.20">
    <property type="entry name" value="Ankyrin repeat-containing domain"/>
    <property type="match status" value="2"/>
</dbReference>
<feature type="region of interest" description="Disordered" evidence="8">
    <location>
        <begin position="163"/>
        <end position="203"/>
    </location>
</feature>
<evidence type="ECO:0000256" key="8">
    <source>
        <dbReference type="SAM" id="MobiDB-lite"/>
    </source>
</evidence>
<evidence type="ECO:0000256" key="2">
    <source>
        <dbReference type="ARBA" id="ARBA00022737"/>
    </source>
</evidence>
<feature type="active site" evidence="7">
    <location>
        <position position="269"/>
    </location>
</feature>
<dbReference type="InterPro" id="IPR002110">
    <property type="entry name" value="Ankyrin_rpt"/>
</dbReference>
<dbReference type="SUPFAM" id="SSF48403">
    <property type="entry name" value="Ankyrin repeat"/>
    <property type="match status" value="1"/>
</dbReference>